<keyword evidence="3" id="KW-0963">Cytoplasm</keyword>
<comment type="subcellular location">
    <subcellularLocation>
        <location evidence="1">Cytoplasm</location>
    </subcellularLocation>
</comment>
<organism evidence="6 7">
    <name type="scientific">Caerostris extrusa</name>
    <name type="common">Bark spider</name>
    <name type="synonym">Caerostris bankana</name>
    <dbReference type="NCBI Taxonomy" id="172846"/>
    <lineage>
        <taxon>Eukaryota</taxon>
        <taxon>Metazoa</taxon>
        <taxon>Ecdysozoa</taxon>
        <taxon>Arthropoda</taxon>
        <taxon>Chelicerata</taxon>
        <taxon>Arachnida</taxon>
        <taxon>Araneae</taxon>
        <taxon>Araneomorphae</taxon>
        <taxon>Entelegynae</taxon>
        <taxon>Araneoidea</taxon>
        <taxon>Araneidae</taxon>
        <taxon>Caerostris</taxon>
    </lineage>
</organism>
<proteinExistence type="predicted"/>
<comment type="caution">
    <text evidence="6">The sequence shown here is derived from an EMBL/GenBank/DDBJ whole genome shotgun (WGS) entry which is preliminary data.</text>
</comment>
<evidence type="ECO:0000256" key="2">
    <source>
        <dbReference type="ARBA" id="ARBA00022448"/>
    </source>
</evidence>
<dbReference type="SUPFAM" id="SSF48371">
    <property type="entry name" value="ARM repeat"/>
    <property type="match status" value="1"/>
</dbReference>
<evidence type="ECO:0000313" key="6">
    <source>
        <dbReference type="EMBL" id="GIX85239.1"/>
    </source>
</evidence>
<accession>A0AAV4NKA4</accession>
<evidence type="ECO:0000313" key="7">
    <source>
        <dbReference type="Proteomes" id="UP001054945"/>
    </source>
</evidence>
<dbReference type="InterPro" id="IPR016024">
    <property type="entry name" value="ARM-type_fold"/>
</dbReference>
<evidence type="ECO:0000256" key="3">
    <source>
        <dbReference type="ARBA" id="ARBA00022490"/>
    </source>
</evidence>
<dbReference type="GO" id="GO:0005737">
    <property type="term" value="C:cytoplasm"/>
    <property type="evidence" value="ECO:0007669"/>
    <property type="project" value="UniProtKB-SubCell"/>
</dbReference>
<dbReference type="PANTHER" id="PTHR10527">
    <property type="entry name" value="IMPORTIN BETA"/>
    <property type="match status" value="1"/>
</dbReference>
<dbReference type="GO" id="GO:0006606">
    <property type="term" value="P:protein import into nucleus"/>
    <property type="evidence" value="ECO:0007669"/>
    <property type="project" value="InterPro"/>
</dbReference>
<sequence length="189" mass="21304">MKPECARPFLSHLQPVFLNGMMEESEEVRSNSVYGLGCLIENVGSVVFNQYPLYLKHLSDMISTEEDQRAKDNICGAVARLILVNIDGFPGLLQSLPLKEDLEENEAVFKCLNYMYSRRCEQFFQNIPQIIRICSETALLSSKLNENAVALMHSLLNNLYSEFPNDFEIVLKTLPPANAEALIKAKSIA</sequence>
<evidence type="ECO:0000256" key="1">
    <source>
        <dbReference type="ARBA" id="ARBA00004496"/>
    </source>
</evidence>
<name>A0AAV4NKA4_CAEEX</name>
<dbReference type="InterPro" id="IPR040122">
    <property type="entry name" value="Importin_beta"/>
</dbReference>
<keyword evidence="2" id="KW-0813">Transport</keyword>
<keyword evidence="5" id="KW-0653">Protein transport</keyword>
<keyword evidence="7" id="KW-1185">Reference proteome</keyword>
<dbReference type="AlphaFoldDB" id="A0AAV4NKA4"/>
<dbReference type="InterPro" id="IPR011989">
    <property type="entry name" value="ARM-like"/>
</dbReference>
<dbReference type="EMBL" id="BPLR01003490">
    <property type="protein sequence ID" value="GIX85239.1"/>
    <property type="molecule type" value="Genomic_DNA"/>
</dbReference>
<evidence type="ECO:0000256" key="5">
    <source>
        <dbReference type="ARBA" id="ARBA00022927"/>
    </source>
</evidence>
<keyword evidence="4" id="KW-0677">Repeat</keyword>
<gene>
    <name evidence="6" type="primary">IPO4</name>
    <name evidence="6" type="ORF">CEXT_800601</name>
</gene>
<dbReference type="Proteomes" id="UP001054945">
    <property type="component" value="Unassembled WGS sequence"/>
</dbReference>
<reference evidence="6 7" key="1">
    <citation type="submission" date="2021-06" db="EMBL/GenBank/DDBJ databases">
        <title>Caerostris extrusa draft genome.</title>
        <authorList>
            <person name="Kono N."/>
            <person name="Arakawa K."/>
        </authorList>
    </citation>
    <scope>NUCLEOTIDE SEQUENCE [LARGE SCALE GENOMIC DNA]</scope>
</reference>
<evidence type="ECO:0000256" key="4">
    <source>
        <dbReference type="ARBA" id="ARBA00022737"/>
    </source>
</evidence>
<dbReference type="Gene3D" id="1.25.10.10">
    <property type="entry name" value="Leucine-rich Repeat Variant"/>
    <property type="match status" value="1"/>
</dbReference>
<protein>
    <submittedName>
        <fullName evidence="6">Importin-4</fullName>
    </submittedName>
</protein>